<dbReference type="SMART" id="SM00507">
    <property type="entry name" value="HNHc"/>
    <property type="match status" value="1"/>
</dbReference>
<reference evidence="2" key="1">
    <citation type="submission" date="2020-01" db="EMBL/GenBank/DDBJ databases">
        <authorList>
            <person name="Rat A."/>
        </authorList>
    </citation>
    <scope>NUCLEOTIDE SEQUENCE</scope>
    <source>
        <strain evidence="2">LMG 31228</strain>
    </source>
</reference>
<evidence type="ECO:0000313" key="3">
    <source>
        <dbReference type="Proteomes" id="UP001138709"/>
    </source>
</evidence>
<sequence>MPEPEDLDLEGFPAGVQHQAARQALPIISRAARTGSKLTYQGLATALGRPVRHARAMAQVCDLLDCASTLSRRPLMALWTVRSANGEINPDAWMKDALPELRDLLIAEAKAHEFSEADEEAMRGALDGLVGMGNRKAWAYVRTIISQEEMVARLKGEEPPPPQLDSINDLGTDEPRVVLAAGRRYVRDPAVREAVIRRARGLCEFCKEPGFLKADGTRYLEAHHIIALAAQGDDRMTNVIALCPGHHREAHFGKDAASMEAEMVRIVEEKQAARS</sequence>
<keyword evidence="2" id="KW-0255">Endonuclease</keyword>
<evidence type="ECO:0000313" key="2">
    <source>
        <dbReference type="EMBL" id="MBR0684076.1"/>
    </source>
</evidence>
<dbReference type="GO" id="GO:0003676">
    <property type="term" value="F:nucleic acid binding"/>
    <property type="evidence" value="ECO:0007669"/>
    <property type="project" value="InterPro"/>
</dbReference>
<dbReference type="InterPro" id="IPR002711">
    <property type="entry name" value="HNH"/>
</dbReference>
<dbReference type="GO" id="GO:0004519">
    <property type="term" value="F:endonuclease activity"/>
    <property type="evidence" value="ECO:0007669"/>
    <property type="project" value="UniProtKB-KW"/>
</dbReference>
<dbReference type="InterPro" id="IPR003615">
    <property type="entry name" value="HNH_nuc"/>
</dbReference>
<keyword evidence="2" id="KW-0540">Nuclease</keyword>
<comment type="caution">
    <text evidence="2">The sequence shown here is derived from an EMBL/GenBank/DDBJ whole genome shotgun (WGS) entry which is preliminary data.</text>
</comment>
<dbReference type="AlphaFoldDB" id="A0A9X9XK40"/>
<dbReference type="GO" id="GO:0008270">
    <property type="term" value="F:zinc ion binding"/>
    <property type="evidence" value="ECO:0007669"/>
    <property type="project" value="InterPro"/>
</dbReference>
<dbReference type="EMBL" id="JAAEDL010000054">
    <property type="protein sequence ID" value="MBR0684076.1"/>
    <property type="molecule type" value="Genomic_DNA"/>
</dbReference>
<reference evidence="2" key="2">
    <citation type="journal article" date="2021" name="Syst. Appl. Microbiol.">
        <title>Roseomonas hellenica sp. nov., isolated from roots of wild-growing Alkanna tinctoria.</title>
        <authorList>
            <person name="Rat A."/>
            <person name="Naranjo H.D."/>
            <person name="Lebbe L."/>
            <person name="Cnockaert M."/>
            <person name="Krigas N."/>
            <person name="Grigoriadou K."/>
            <person name="Maloupa E."/>
            <person name="Willems A."/>
        </authorList>
    </citation>
    <scope>NUCLEOTIDE SEQUENCE</scope>
    <source>
        <strain evidence="2">LMG 31228</strain>
    </source>
</reference>
<keyword evidence="3" id="KW-1185">Reference proteome</keyword>
<keyword evidence="2" id="KW-0378">Hydrolase</keyword>
<protein>
    <submittedName>
        <fullName evidence="2">HNH endonuclease</fullName>
    </submittedName>
</protein>
<evidence type="ECO:0000259" key="1">
    <source>
        <dbReference type="SMART" id="SM00507"/>
    </source>
</evidence>
<organism evidence="2 3">
    <name type="scientific">Neoroseomonas eburnea</name>
    <dbReference type="NCBI Taxonomy" id="1346889"/>
    <lineage>
        <taxon>Bacteria</taxon>
        <taxon>Pseudomonadati</taxon>
        <taxon>Pseudomonadota</taxon>
        <taxon>Alphaproteobacteria</taxon>
        <taxon>Acetobacterales</taxon>
        <taxon>Acetobacteraceae</taxon>
        <taxon>Neoroseomonas</taxon>
    </lineage>
</organism>
<dbReference type="CDD" id="cd00085">
    <property type="entry name" value="HNHc"/>
    <property type="match status" value="1"/>
</dbReference>
<feature type="domain" description="HNH nuclease" evidence="1">
    <location>
        <begin position="190"/>
        <end position="248"/>
    </location>
</feature>
<proteinExistence type="predicted"/>
<name>A0A9X9XK40_9PROT</name>
<gene>
    <name evidence="2" type="ORF">GXW74_26665</name>
</gene>
<dbReference type="Proteomes" id="UP001138709">
    <property type="component" value="Unassembled WGS sequence"/>
</dbReference>
<dbReference type="Pfam" id="PF01844">
    <property type="entry name" value="HNH"/>
    <property type="match status" value="1"/>
</dbReference>
<dbReference type="Gene3D" id="1.10.30.50">
    <property type="match status" value="1"/>
</dbReference>
<accession>A0A9X9XK40</accession>